<dbReference type="InterPro" id="IPR011583">
    <property type="entry name" value="Chitinase_II/V-like_cat"/>
</dbReference>
<dbReference type="InterPro" id="IPR017853">
    <property type="entry name" value="GH"/>
</dbReference>
<dbReference type="AlphaFoldDB" id="A0A182VF31"/>
<dbReference type="STRING" id="30066.A0A182VF31"/>
<feature type="domain" description="GH18" evidence="3">
    <location>
        <begin position="268"/>
        <end position="619"/>
    </location>
</feature>
<dbReference type="PANTHER" id="PTHR11177">
    <property type="entry name" value="CHITINASE"/>
    <property type="match status" value="1"/>
</dbReference>
<evidence type="ECO:0000313" key="5">
    <source>
        <dbReference type="Proteomes" id="UP000075903"/>
    </source>
</evidence>
<dbReference type="Gene3D" id="3.20.20.80">
    <property type="entry name" value="Glycosidases"/>
    <property type="match status" value="3"/>
</dbReference>
<dbReference type="GO" id="GO:0005576">
    <property type="term" value="C:extracellular region"/>
    <property type="evidence" value="ECO:0007669"/>
    <property type="project" value="TreeGrafter"/>
</dbReference>
<keyword evidence="5" id="KW-1185">Reference proteome</keyword>
<dbReference type="VEuPathDB" id="VectorBase:AMEM013886"/>
<dbReference type="InterPro" id="IPR001223">
    <property type="entry name" value="Glyco_hydro18_cat"/>
</dbReference>
<dbReference type="Gene3D" id="3.10.50.10">
    <property type="match status" value="2"/>
</dbReference>
<dbReference type="PROSITE" id="PS51910">
    <property type="entry name" value="GH18_2"/>
    <property type="match status" value="2"/>
</dbReference>
<feature type="signal peptide" evidence="2">
    <location>
        <begin position="1"/>
        <end position="22"/>
    </location>
</feature>
<feature type="domain" description="GH18" evidence="3">
    <location>
        <begin position="23"/>
        <end position="272"/>
    </location>
</feature>
<sequence>MCRVFTGFILAVLAASNAFVEAERVVCSFTSAAVYRRGEYAFQMTDIPVSLCTHVVYDRLAIDLYSKVTPYFTLTNPDADEPLDEFEKFSALKRTNPQLKLIICLRSIFIAQVASEPDQRRALIESLIQFMSTYNLDGVELFWADERFKSEESLYQLLEEVKSGFRAAGHPTWEVTILIDIDHRGLDHARLCRTFCTLTEDRPFCSYIELCRSFNEGDWTMGWDDTAGLAPHAFSSSWWIAYENEASVGRKGEIAREKGLAGVYAVTLDMDDYRGNSAAERTGEYAFEITDIPVSLCTHIVYDSLKLAIDVDSNDTPNILLANPDVAVGGWRKFAALKSIKPELKLLIGIRNPLIAQAASESDQRKALIELLIEYMSEYKLDGVDLFWGGYGIQSEQSLYLLVEELKSSFRAAGHPTWEVAILVAIDHEGIDHARLGRLLDFVNIIGAGERKPKYGNNSTMPSANALFDVDDQTNMTLNGALQYWIDKGCPADKILLVVFFIAEVFQLKKPNTVQTQMTYCTVPEDGPFCAYIEMCQKFNESDWTMGWDDTEGLAPHAFQTDYWAAYENEASVGRKGEIAREKGLAGVYAVALDLDDYRGKCGPAYPLLKSLSGSYRQKANN</sequence>
<dbReference type="GO" id="GO:0004568">
    <property type="term" value="F:chitinase activity"/>
    <property type="evidence" value="ECO:0007669"/>
    <property type="project" value="TreeGrafter"/>
</dbReference>
<dbReference type="GO" id="GO:0005975">
    <property type="term" value="P:carbohydrate metabolic process"/>
    <property type="evidence" value="ECO:0007669"/>
    <property type="project" value="InterPro"/>
</dbReference>
<evidence type="ECO:0000256" key="2">
    <source>
        <dbReference type="SAM" id="SignalP"/>
    </source>
</evidence>
<dbReference type="VEuPathDB" id="VectorBase:AMEM21_015872"/>
<dbReference type="SUPFAM" id="SSF54556">
    <property type="entry name" value="Chitinase insertion domain"/>
    <property type="match status" value="1"/>
</dbReference>
<dbReference type="SMART" id="SM00636">
    <property type="entry name" value="Glyco_18"/>
    <property type="match status" value="2"/>
</dbReference>
<dbReference type="VEuPathDB" id="VectorBase:AMEM21_015858"/>
<evidence type="ECO:0000259" key="3">
    <source>
        <dbReference type="PROSITE" id="PS51910"/>
    </source>
</evidence>
<dbReference type="GO" id="GO:0006032">
    <property type="term" value="P:chitin catabolic process"/>
    <property type="evidence" value="ECO:0007669"/>
    <property type="project" value="TreeGrafter"/>
</dbReference>
<protein>
    <recommendedName>
        <fullName evidence="3">GH18 domain-containing protein</fullName>
    </recommendedName>
</protein>
<feature type="chain" id="PRO_5008139627" description="GH18 domain-containing protein" evidence="2">
    <location>
        <begin position="23"/>
        <end position="622"/>
    </location>
</feature>
<name>A0A182VF31_ANOME</name>
<evidence type="ECO:0000313" key="4">
    <source>
        <dbReference type="EnsemblMetazoa" id="AMEM013886-PA"/>
    </source>
</evidence>
<proteinExistence type="predicted"/>
<dbReference type="Pfam" id="PF00704">
    <property type="entry name" value="Glyco_hydro_18"/>
    <property type="match status" value="3"/>
</dbReference>
<dbReference type="SUPFAM" id="SSF51445">
    <property type="entry name" value="(Trans)glycosidases"/>
    <property type="match status" value="2"/>
</dbReference>
<evidence type="ECO:0000256" key="1">
    <source>
        <dbReference type="ARBA" id="ARBA00022729"/>
    </source>
</evidence>
<dbReference type="InterPro" id="IPR029070">
    <property type="entry name" value="Chitinase_insertion_sf"/>
</dbReference>
<dbReference type="GO" id="GO:0008061">
    <property type="term" value="F:chitin binding"/>
    <property type="evidence" value="ECO:0007669"/>
    <property type="project" value="InterPro"/>
</dbReference>
<dbReference type="EnsemblMetazoa" id="AMEM013886-RA">
    <property type="protein sequence ID" value="AMEM013886-PA"/>
    <property type="gene ID" value="AMEM013886"/>
</dbReference>
<reference evidence="4" key="1">
    <citation type="submission" date="2020-05" db="UniProtKB">
        <authorList>
            <consortium name="EnsemblMetazoa"/>
        </authorList>
    </citation>
    <scope>IDENTIFICATION</scope>
    <source>
        <strain evidence="4">MAF</strain>
    </source>
</reference>
<dbReference type="PANTHER" id="PTHR11177:SF144">
    <property type="entry name" value="CHITINASE 5"/>
    <property type="match status" value="1"/>
</dbReference>
<organism evidence="4 5">
    <name type="scientific">Anopheles merus</name>
    <name type="common">Mosquito</name>
    <dbReference type="NCBI Taxonomy" id="30066"/>
    <lineage>
        <taxon>Eukaryota</taxon>
        <taxon>Metazoa</taxon>
        <taxon>Ecdysozoa</taxon>
        <taxon>Arthropoda</taxon>
        <taxon>Hexapoda</taxon>
        <taxon>Insecta</taxon>
        <taxon>Pterygota</taxon>
        <taxon>Neoptera</taxon>
        <taxon>Endopterygota</taxon>
        <taxon>Diptera</taxon>
        <taxon>Nematocera</taxon>
        <taxon>Culicoidea</taxon>
        <taxon>Culicidae</taxon>
        <taxon>Anophelinae</taxon>
        <taxon>Anopheles</taxon>
    </lineage>
</organism>
<keyword evidence="1 2" id="KW-0732">Signal</keyword>
<dbReference type="Proteomes" id="UP000075903">
    <property type="component" value="Unassembled WGS sequence"/>
</dbReference>
<dbReference type="InterPro" id="IPR050314">
    <property type="entry name" value="Glycosyl_Hydrlase_18"/>
</dbReference>
<accession>A0A182VF31</accession>